<evidence type="ECO:0000313" key="2">
    <source>
        <dbReference type="Proteomes" id="UP001528912"/>
    </source>
</evidence>
<comment type="caution">
    <text evidence="1">The sequence shown here is derived from an EMBL/GenBank/DDBJ whole genome shotgun (WGS) entry which is preliminary data.</text>
</comment>
<dbReference type="RefSeq" id="WP_277193683.1">
    <property type="nucleotide sequence ID" value="NZ_JAROAV010000057.1"/>
</dbReference>
<dbReference type="EMBL" id="JAROAV010000057">
    <property type="protein sequence ID" value="MDF8266473.1"/>
    <property type="molecule type" value="Genomic_DNA"/>
</dbReference>
<dbReference type="PANTHER" id="PTHR12526">
    <property type="entry name" value="GLYCOSYLTRANSFERASE"/>
    <property type="match status" value="1"/>
</dbReference>
<dbReference type="Pfam" id="PF13692">
    <property type="entry name" value="Glyco_trans_1_4"/>
    <property type="match status" value="1"/>
</dbReference>
<reference evidence="1 2" key="1">
    <citation type="submission" date="2023-03" db="EMBL/GenBank/DDBJ databases">
        <title>YIM 133296 draft genome.</title>
        <authorList>
            <person name="Xiong L."/>
        </authorList>
    </citation>
    <scope>NUCLEOTIDE SEQUENCE [LARGE SCALE GENOMIC DNA]</scope>
    <source>
        <strain evidence="1 2">YIM 133296</strain>
    </source>
</reference>
<dbReference type="CDD" id="cd03801">
    <property type="entry name" value="GT4_PimA-like"/>
    <property type="match status" value="1"/>
</dbReference>
<evidence type="ECO:0000313" key="1">
    <source>
        <dbReference type="EMBL" id="MDF8266473.1"/>
    </source>
</evidence>
<protein>
    <submittedName>
        <fullName evidence="1">Glycosyltransferase family 4 protein</fullName>
    </submittedName>
</protein>
<dbReference type="Proteomes" id="UP001528912">
    <property type="component" value="Unassembled WGS sequence"/>
</dbReference>
<keyword evidence="2" id="KW-1185">Reference proteome</keyword>
<dbReference type="SUPFAM" id="SSF53756">
    <property type="entry name" value="UDP-Glycosyltransferase/glycogen phosphorylase"/>
    <property type="match status" value="1"/>
</dbReference>
<accession>A0ABT6CD72</accession>
<gene>
    <name evidence="1" type="ORF">P4R38_19660</name>
</gene>
<name>A0ABT6CD72_9MICO</name>
<sequence length="366" mass="39850">MKRALHPHLRVYQQVRNAHLERAHESAPASLVYADRRYDFDDSLAGGLDLHRARTLRTAALVAASPVRTLEVNEPAMRLGLVRTASAVAAARATAAVRRRPVRVVTYAIGNLDEWQIPADRVRARVRRRAERVLSRWVAGRLDRIAYGTDGARRLYDELYGNRIERADAVVVPALPERCGCLDRPGPARDPERVLFVGALQERKGVLHLLAAWPQVARERPGARLTVIGTGELESHVREVTDGLHGACLVVDPPRAVIHDALRAATVVVLLSQRTPTWREQVGLPIVEGLAHGCTVVTTGETGLAEWLATHGHCVIPAGAPSDVVAGAVLDALGAARPPETVLRDLPAEDGRRAADAWLTDDACVR</sequence>
<proteinExistence type="predicted"/>
<dbReference type="PANTHER" id="PTHR12526:SF638">
    <property type="entry name" value="SPORE COAT PROTEIN SA"/>
    <property type="match status" value="1"/>
</dbReference>
<organism evidence="1 2">
    <name type="scientific">Luteipulveratus flavus</name>
    <dbReference type="NCBI Taxonomy" id="3031728"/>
    <lineage>
        <taxon>Bacteria</taxon>
        <taxon>Bacillati</taxon>
        <taxon>Actinomycetota</taxon>
        <taxon>Actinomycetes</taxon>
        <taxon>Micrococcales</taxon>
        <taxon>Dermacoccaceae</taxon>
        <taxon>Luteipulveratus</taxon>
    </lineage>
</organism>
<dbReference type="Gene3D" id="3.40.50.2000">
    <property type="entry name" value="Glycogen Phosphorylase B"/>
    <property type="match status" value="1"/>
</dbReference>